<dbReference type="Proteomes" id="UP000188533">
    <property type="component" value="Unassembled WGS sequence"/>
</dbReference>
<dbReference type="GO" id="GO:0005737">
    <property type="term" value="C:cytoplasm"/>
    <property type="evidence" value="ECO:0007669"/>
    <property type="project" value="TreeGrafter"/>
</dbReference>
<evidence type="ECO:0000259" key="3">
    <source>
        <dbReference type="Pfam" id="PF16561"/>
    </source>
</evidence>
<feature type="region of interest" description="Disordered" evidence="2">
    <location>
        <begin position="152"/>
        <end position="305"/>
    </location>
</feature>
<evidence type="ECO:0000313" key="4">
    <source>
        <dbReference type="EMBL" id="GAV99458.1"/>
    </source>
</evidence>
<feature type="compositionally biased region" description="Basic and acidic residues" evidence="2">
    <location>
        <begin position="427"/>
        <end position="437"/>
    </location>
</feature>
<feature type="region of interest" description="Disordered" evidence="2">
    <location>
        <begin position="325"/>
        <end position="437"/>
    </location>
</feature>
<feature type="compositionally biased region" description="Polar residues" evidence="2">
    <location>
        <begin position="166"/>
        <end position="182"/>
    </location>
</feature>
<dbReference type="GO" id="GO:0007165">
    <property type="term" value="P:signal transduction"/>
    <property type="evidence" value="ECO:0007669"/>
    <property type="project" value="TreeGrafter"/>
</dbReference>
<feature type="compositionally biased region" description="Polar residues" evidence="2">
    <location>
        <begin position="370"/>
        <end position="381"/>
    </location>
</feature>
<comment type="similarity">
    <text evidence="1">Belongs to the CRP1/MDG1 family.</text>
</comment>
<sequence>MTASEKYQVTFHWPHTEPNSVIVTGSFDEWSQSKRLQKGEDGFKGTAEINWNEKITYKFVVDGQWVVNNQEPTEADNSGNVNNVHTAPEKPLAPHSNGTLEEPKPASEPAADLAAIMAATDGTSSALGYVASGVGAAIQGVIGLDPINPDQMSVKSPVSPAPPTPNVISTSTEAPNSPTVSSDAVHPGVPNGTSEGSPVLIAESTAAVTAPFEPSTHTPANAAPSSPQEPSVDSAPSTETEVPPSEDSRSIEASTHTPAVAPATLSSEPSVDTPPATSAGPSVEASTHGPVVVPPSADADFNTTHVVTPTSTPAVEAVTTAIAVPTTAASNDTEAASSVEPTTPTRKVFPVNGTGDLNASTPAGSPAPRASTSSILSTPSKRNSRILSFPSRGTPTPESSPSSKFDSPSIRAKRKSIFGKMSIKNIFGKDKEKEKEK</sequence>
<evidence type="ECO:0000313" key="5">
    <source>
        <dbReference type="Proteomes" id="UP000188533"/>
    </source>
</evidence>
<reference evidence="4 5" key="1">
    <citation type="submission" date="2016-08" db="EMBL/GenBank/DDBJ databases">
        <authorList>
            <consortium name="Lentinula edodes genome sequencing consortium"/>
            <person name="Sakamoto Y."/>
            <person name="Nakade K."/>
            <person name="Sato S."/>
            <person name="Yoshida Y."/>
            <person name="Miyazaki K."/>
            <person name="Natsume S."/>
            <person name="Konno N."/>
        </authorList>
    </citation>
    <scope>NUCLEOTIDE SEQUENCE [LARGE SCALE GENOMIC DNA]</scope>
    <source>
        <strain evidence="4 5">NBRC 111202</strain>
    </source>
</reference>
<dbReference type="GO" id="GO:0005634">
    <property type="term" value="C:nucleus"/>
    <property type="evidence" value="ECO:0007669"/>
    <property type="project" value="TreeGrafter"/>
</dbReference>
<dbReference type="InterPro" id="IPR014756">
    <property type="entry name" value="Ig_E-set"/>
</dbReference>
<protein>
    <submittedName>
        <fullName evidence="4">Carbohydrate-binding module family 48 partial</fullName>
    </submittedName>
</protein>
<evidence type="ECO:0000256" key="1">
    <source>
        <dbReference type="ARBA" id="ARBA00038216"/>
    </source>
</evidence>
<accession>A0A1Q3DXJ6</accession>
<dbReference type="InterPro" id="IPR032640">
    <property type="entry name" value="AMPK1_CBM"/>
</dbReference>
<proteinExistence type="inferred from homology"/>
<feature type="compositionally biased region" description="Low complexity" evidence="2">
    <location>
        <begin position="397"/>
        <end position="409"/>
    </location>
</feature>
<gene>
    <name evidence="4" type="ORF">LENED_000916</name>
</gene>
<feature type="region of interest" description="Disordered" evidence="2">
    <location>
        <begin position="73"/>
        <end position="107"/>
    </location>
</feature>
<dbReference type="InterPro" id="IPR013783">
    <property type="entry name" value="Ig-like_fold"/>
</dbReference>
<reference evidence="4 5" key="2">
    <citation type="submission" date="2017-02" db="EMBL/GenBank/DDBJ databases">
        <title>A genome survey and senescence transcriptome analysis in Lentinula edodes.</title>
        <authorList>
            <person name="Sakamoto Y."/>
            <person name="Nakade K."/>
            <person name="Sato S."/>
            <person name="Yoshida Y."/>
            <person name="Miyazaki K."/>
            <person name="Natsume S."/>
            <person name="Konno N."/>
        </authorList>
    </citation>
    <scope>NUCLEOTIDE SEQUENCE [LARGE SCALE GENOMIC DNA]</scope>
    <source>
        <strain evidence="4 5">NBRC 111202</strain>
    </source>
</reference>
<feature type="compositionally biased region" description="Polar residues" evidence="2">
    <location>
        <begin position="330"/>
        <end position="345"/>
    </location>
</feature>
<dbReference type="GO" id="GO:0031588">
    <property type="term" value="C:nucleotide-activated protein kinase complex"/>
    <property type="evidence" value="ECO:0007669"/>
    <property type="project" value="TreeGrafter"/>
</dbReference>
<organism evidence="4 5">
    <name type="scientific">Lentinula edodes</name>
    <name type="common">Shiitake mushroom</name>
    <name type="synonym">Lentinus edodes</name>
    <dbReference type="NCBI Taxonomy" id="5353"/>
    <lineage>
        <taxon>Eukaryota</taxon>
        <taxon>Fungi</taxon>
        <taxon>Dikarya</taxon>
        <taxon>Basidiomycota</taxon>
        <taxon>Agaricomycotina</taxon>
        <taxon>Agaricomycetes</taxon>
        <taxon>Agaricomycetidae</taxon>
        <taxon>Agaricales</taxon>
        <taxon>Marasmiineae</taxon>
        <taxon>Omphalotaceae</taxon>
        <taxon>Lentinula</taxon>
    </lineage>
</organism>
<dbReference type="PANTHER" id="PTHR10343">
    <property type="entry name" value="5'-AMP-ACTIVATED PROTEIN KINASE , BETA SUBUNIT"/>
    <property type="match status" value="1"/>
</dbReference>
<feature type="compositionally biased region" description="Polar residues" evidence="2">
    <location>
        <begin position="73"/>
        <end position="85"/>
    </location>
</feature>
<keyword evidence="5" id="KW-1185">Reference proteome</keyword>
<dbReference type="STRING" id="5353.A0A1Q3DXJ6"/>
<feature type="compositionally biased region" description="Polar residues" evidence="2">
    <location>
        <begin position="215"/>
        <end position="240"/>
    </location>
</feature>
<dbReference type="SUPFAM" id="SSF81296">
    <property type="entry name" value="E set domains"/>
    <property type="match status" value="1"/>
</dbReference>
<dbReference type="InterPro" id="IPR050827">
    <property type="entry name" value="CRP1_MDG1_kinase"/>
</dbReference>
<feature type="domain" description="AMP-activated protein kinase glycogen-binding" evidence="3">
    <location>
        <begin position="8"/>
        <end position="86"/>
    </location>
</feature>
<dbReference type="CDD" id="cd02859">
    <property type="entry name" value="E_set_AMPKbeta_like_N"/>
    <property type="match status" value="1"/>
</dbReference>
<dbReference type="PANTHER" id="PTHR10343:SF81">
    <property type="entry name" value="CRUCIFORM DNA-RECOGNIZING PROTEIN 1-RELATED"/>
    <property type="match status" value="1"/>
</dbReference>
<evidence type="ECO:0000256" key="2">
    <source>
        <dbReference type="SAM" id="MobiDB-lite"/>
    </source>
</evidence>
<comment type="caution">
    <text evidence="4">The sequence shown here is derived from an EMBL/GenBank/DDBJ whole genome shotgun (WGS) entry which is preliminary data.</text>
</comment>
<dbReference type="EMBL" id="BDGU01000014">
    <property type="protein sequence ID" value="GAV99458.1"/>
    <property type="molecule type" value="Genomic_DNA"/>
</dbReference>
<dbReference type="Gene3D" id="2.60.40.10">
    <property type="entry name" value="Immunoglobulins"/>
    <property type="match status" value="1"/>
</dbReference>
<name>A0A1Q3DXJ6_LENED</name>
<dbReference type="GO" id="GO:0019901">
    <property type="term" value="F:protein kinase binding"/>
    <property type="evidence" value="ECO:0007669"/>
    <property type="project" value="TreeGrafter"/>
</dbReference>
<dbReference type="AlphaFoldDB" id="A0A1Q3DXJ6"/>
<dbReference type="Pfam" id="PF16561">
    <property type="entry name" value="AMPK1_CBM"/>
    <property type="match status" value="1"/>
</dbReference>
<feature type="compositionally biased region" description="Polar residues" evidence="2">
    <location>
        <begin position="264"/>
        <end position="280"/>
    </location>
</feature>